<accession>A0A7J0ET98</accession>
<dbReference type="EMBL" id="BJWL01000006">
    <property type="protein sequence ID" value="GFY89608.1"/>
    <property type="molecule type" value="Genomic_DNA"/>
</dbReference>
<name>A0A7J0ET98_9ERIC</name>
<dbReference type="OrthoDB" id="408631at2759"/>
<gene>
    <name evidence="1" type="ORF">Acr_06g0015480</name>
</gene>
<evidence type="ECO:0000313" key="1">
    <source>
        <dbReference type="EMBL" id="GFY89608.1"/>
    </source>
</evidence>
<organism evidence="1 2">
    <name type="scientific">Actinidia rufa</name>
    <dbReference type="NCBI Taxonomy" id="165716"/>
    <lineage>
        <taxon>Eukaryota</taxon>
        <taxon>Viridiplantae</taxon>
        <taxon>Streptophyta</taxon>
        <taxon>Embryophyta</taxon>
        <taxon>Tracheophyta</taxon>
        <taxon>Spermatophyta</taxon>
        <taxon>Magnoliopsida</taxon>
        <taxon>eudicotyledons</taxon>
        <taxon>Gunneridae</taxon>
        <taxon>Pentapetalae</taxon>
        <taxon>asterids</taxon>
        <taxon>Ericales</taxon>
        <taxon>Actinidiaceae</taxon>
        <taxon>Actinidia</taxon>
    </lineage>
</organism>
<dbReference type="Proteomes" id="UP000585474">
    <property type="component" value="Unassembled WGS sequence"/>
</dbReference>
<evidence type="ECO:0000313" key="2">
    <source>
        <dbReference type="Proteomes" id="UP000585474"/>
    </source>
</evidence>
<dbReference type="AlphaFoldDB" id="A0A7J0ET98"/>
<reference evidence="1 2" key="1">
    <citation type="submission" date="2019-07" db="EMBL/GenBank/DDBJ databases">
        <title>De Novo Assembly of kiwifruit Actinidia rufa.</title>
        <authorList>
            <person name="Sugita-Konishi S."/>
            <person name="Sato K."/>
            <person name="Mori E."/>
            <person name="Abe Y."/>
            <person name="Kisaki G."/>
            <person name="Hamano K."/>
            <person name="Suezawa K."/>
            <person name="Otani M."/>
            <person name="Fukuda T."/>
            <person name="Manabe T."/>
            <person name="Gomi K."/>
            <person name="Tabuchi M."/>
            <person name="Akimitsu K."/>
            <person name="Kataoka I."/>
        </authorList>
    </citation>
    <scope>NUCLEOTIDE SEQUENCE [LARGE SCALE GENOMIC DNA]</scope>
    <source>
        <strain evidence="2">cv. Fuchu</strain>
    </source>
</reference>
<sequence>MSTSTDDLAHGFPPLIRVYKDGRVERLKGTEIAPPSTNPKTGVQSKDIIGVGTTKRNWRRVGGEGWWRSWRLKGKATAFHMFKPTCDNAGAMLTRVVAFINEDMTH</sequence>
<keyword evidence="2" id="KW-1185">Reference proteome</keyword>
<protein>
    <submittedName>
        <fullName evidence="1">Uncharacterized protein</fullName>
    </submittedName>
</protein>
<proteinExistence type="predicted"/>
<comment type="caution">
    <text evidence="1">The sequence shown here is derived from an EMBL/GenBank/DDBJ whole genome shotgun (WGS) entry which is preliminary data.</text>
</comment>